<protein>
    <recommendedName>
        <fullName evidence="5">Flavin reductase like domain-containing protein</fullName>
    </recommendedName>
</protein>
<organism evidence="6 7">
    <name type="scientific">Mucilaginibacter arboris</name>
    <dbReference type="NCBI Taxonomy" id="2682090"/>
    <lineage>
        <taxon>Bacteria</taxon>
        <taxon>Pseudomonadati</taxon>
        <taxon>Bacteroidota</taxon>
        <taxon>Sphingobacteriia</taxon>
        <taxon>Sphingobacteriales</taxon>
        <taxon>Sphingobacteriaceae</taxon>
        <taxon>Mucilaginibacter</taxon>
    </lineage>
</organism>
<dbReference type="SUPFAM" id="SSF50475">
    <property type="entry name" value="FMN-binding split barrel"/>
    <property type="match status" value="1"/>
</dbReference>
<gene>
    <name evidence="6" type="ORF">GO621_09170</name>
</gene>
<evidence type="ECO:0000256" key="3">
    <source>
        <dbReference type="ARBA" id="ARBA00022643"/>
    </source>
</evidence>
<comment type="caution">
    <text evidence="6">The sequence shown here is derived from an EMBL/GenBank/DDBJ whole genome shotgun (WGS) entry which is preliminary data.</text>
</comment>
<evidence type="ECO:0000256" key="2">
    <source>
        <dbReference type="ARBA" id="ARBA00022630"/>
    </source>
</evidence>
<dbReference type="EMBL" id="WPIK01000007">
    <property type="protein sequence ID" value="MVN21705.1"/>
    <property type="molecule type" value="Genomic_DNA"/>
</dbReference>
<evidence type="ECO:0000256" key="4">
    <source>
        <dbReference type="ARBA" id="ARBA00038054"/>
    </source>
</evidence>
<keyword evidence="3" id="KW-0288">FMN</keyword>
<proteinExistence type="inferred from homology"/>
<evidence type="ECO:0000313" key="7">
    <source>
        <dbReference type="Proteomes" id="UP000462014"/>
    </source>
</evidence>
<dbReference type="InterPro" id="IPR012349">
    <property type="entry name" value="Split_barrel_FMN-bd"/>
</dbReference>
<keyword evidence="2" id="KW-0285">Flavoprotein</keyword>
<evidence type="ECO:0000256" key="1">
    <source>
        <dbReference type="ARBA" id="ARBA00001917"/>
    </source>
</evidence>
<dbReference type="PANTHER" id="PTHR33798">
    <property type="entry name" value="FLAVOPROTEIN OXYGENASE"/>
    <property type="match status" value="1"/>
</dbReference>
<dbReference type="Proteomes" id="UP000462014">
    <property type="component" value="Unassembled WGS sequence"/>
</dbReference>
<dbReference type="GO" id="GO:0010181">
    <property type="term" value="F:FMN binding"/>
    <property type="evidence" value="ECO:0007669"/>
    <property type="project" value="InterPro"/>
</dbReference>
<evidence type="ECO:0000259" key="5">
    <source>
        <dbReference type="Pfam" id="PF01613"/>
    </source>
</evidence>
<comment type="cofactor">
    <cofactor evidence="1">
        <name>FMN</name>
        <dbReference type="ChEBI" id="CHEBI:58210"/>
    </cofactor>
</comment>
<dbReference type="RefSeq" id="WP_157566269.1">
    <property type="nucleotide sequence ID" value="NZ_WPIK01000007.1"/>
</dbReference>
<dbReference type="Pfam" id="PF01613">
    <property type="entry name" value="Flavin_Reduct"/>
    <property type="match status" value="1"/>
</dbReference>
<dbReference type="GO" id="GO:0016646">
    <property type="term" value="F:oxidoreductase activity, acting on the CH-NH group of donors, NAD or NADP as acceptor"/>
    <property type="evidence" value="ECO:0007669"/>
    <property type="project" value="UniProtKB-ARBA"/>
</dbReference>
<dbReference type="InterPro" id="IPR002563">
    <property type="entry name" value="Flavin_Rdtase-like_dom"/>
</dbReference>
<comment type="similarity">
    <text evidence="4">Belongs to the flavoredoxin family.</text>
</comment>
<feature type="domain" description="Flavin reductase like" evidence="5">
    <location>
        <begin position="36"/>
        <end position="168"/>
    </location>
</feature>
<dbReference type="PANTHER" id="PTHR33798:SF5">
    <property type="entry name" value="FLAVIN REDUCTASE LIKE DOMAIN-CONTAINING PROTEIN"/>
    <property type="match status" value="1"/>
</dbReference>
<sequence>MSQNKIYTYDALMQMEKQYRAMFINSLGGFKSLQLLGTIDEVGNTNLSVFSSIFHLGANPPLVGMVARPPGPQHDTLKNIKTTGFYTLNNVLADFYKEAHQASARYPSGDSEFKHCGFTEGYVDGFKAPYILESSLSIGLELKEIMPVTLNETSIIIGEIKWVKVDEGFVSDDGFVDLEKAGSVTASGLDSYHVTKKLARLSYAKPEKFPEELNVK</sequence>
<dbReference type="Gene3D" id="2.30.110.10">
    <property type="entry name" value="Electron Transport, Fmn-binding Protein, Chain A"/>
    <property type="match status" value="1"/>
</dbReference>
<reference evidence="6 7" key="1">
    <citation type="submission" date="2019-12" db="EMBL/GenBank/DDBJ databases">
        <title>Mucilaginibacter sp. HMF7410 genome sequencing and assembly.</title>
        <authorList>
            <person name="Kang H."/>
            <person name="Cha I."/>
            <person name="Kim H."/>
            <person name="Joh K."/>
        </authorList>
    </citation>
    <scope>NUCLEOTIDE SEQUENCE [LARGE SCALE GENOMIC DNA]</scope>
    <source>
        <strain evidence="6 7">HMF7410</strain>
    </source>
</reference>
<name>A0A7K1SWK5_9SPHI</name>
<keyword evidence="7" id="KW-1185">Reference proteome</keyword>
<accession>A0A7K1SWK5</accession>
<evidence type="ECO:0000313" key="6">
    <source>
        <dbReference type="EMBL" id="MVN21705.1"/>
    </source>
</evidence>
<dbReference type="AlphaFoldDB" id="A0A7K1SWK5"/>